<reference evidence="3" key="1">
    <citation type="submission" date="2021-01" db="EMBL/GenBank/DDBJ databases">
        <title>Deciphering the adaptive evolutionary patterns associated with biogeogrpahic diversity in the finger millet blast pathogen Magnaporthe oryzae in Eastern Africa.</title>
        <authorList>
            <person name="Onyema G."/>
            <person name="Shittu T.A."/>
            <person name="Dodsworth S."/>
            <person name="Devilliers S."/>
            <person name="Muthumeenakshi S."/>
            <person name="Sreenivasaprasad S."/>
        </authorList>
    </citation>
    <scope>NUCLEOTIDE SEQUENCE</scope>
    <source>
        <strain evidence="3">D15/s37</strain>
    </source>
</reference>
<accession>A0ABQ8NXZ7</accession>
<gene>
    <name evidence="3" type="ORF">MCOR33_001096</name>
</gene>
<proteinExistence type="predicted"/>
<dbReference type="EMBL" id="JABSND010000010">
    <property type="protein sequence ID" value="KAI6303746.1"/>
    <property type="molecule type" value="Genomic_DNA"/>
</dbReference>
<sequence length="329" mass="36655">MESLQKSSWCSSSRVLDWLEELDTDTAIQNCPANCSKLNHASTTKIPPTPPMSTSPSKRRRILAVDDDGDGDNLETTRPTIARNQDPQLAPMFRNLNFGHNLAQSSPSVSDSQDSRSVTSGTSGRSKRSTSPIKRTVDLKFLAKSFSFVSYSQPNQLPDNTTRDLCQRIRSITRFKKSFIHPAARAVIHQEVADGKEWPDEWFRTAEQEAEQEVHEFQPWADIGEDVTLLARMQLKSLSKIRASAAQALARSRGGLAWNNLVHTPLLQLVTTSVNGVICEPVMNASIAESWLPEMAQDTIKDKETSTAKMVDYALTLDLLEPRPADRHP</sequence>
<keyword evidence="4" id="KW-1185">Reference proteome</keyword>
<evidence type="ECO:0000313" key="3">
    <source>
        <dbReference type="EMBL" id="KAI6303746.1"/>
    </source>
</evidence>
<protein>
    <recommendedName>
        <fullName evidence="2">PD-(D/E)XK nuclease-like domain-containing protein</fullName>
    </recommendedName>
</protein>
<feature type="domain" description="PD-(D/E)XK nuclease-like" evidence="2">
    <location>
        <begin position="212"/>
        <end position="318"/>
    </location>
</feature>
<evidence type="ECO:0000256" key="1">
    <source>
        <dbReference type="SAM" id="MobiDB-lite"/>
    </source>
</evidence>
<dbReference type="InterPro" id="IPR046797">
    <property type="entry name" value="PDDEXK_12"/>
</dbReference>
<feature type="compositionally biased region" description="Low complexity" evidence="1">
    <location>
        <begin position="104"/>
        <end position="124"/>
    </location>
</feature>
<dbReference type="Pfam" id="PF20516">
    <property type="entry name" value="PDDEXK_12"/>
    <property type="match status" value="1"/>
</dbReference>
<feature type="region of interest" description="Disordered" evidence="1">
    <location>
        <begin position="100"/>
        <end position="132"/>
    </location>
</feature>
<evidence type="ECO:0000313" key="4">
    <source>
        <dbReference type="Proteomes" id="UP001059893"/>
    </source>
</evidence>
<comment type="caution">
    <text evidence="3">The sequence shown here is derived from an EMBL/GenBank/DDBJ whole genome shotgun (WGS) entry which is preliminary data.</text>
</comment>
<feature type="region of interest" description="Disordered" evidence="1">
    <location>
        <begin position="39"/>
        <end position="88"/>
    </location>
</feature>
<organism evidence="3 4">
    <name type="scientific">Pyricularia grisea</name>
    <name type="common">Crabgrass-specific blast fungus</name>
    <name type="synonym">Magnaporthe grisea</name>
    <dbReference type="NCBI Taxonomy" id="148305"/>
    <lineage>
        <taxon>Eukaryota</taxon>
        <taxon>Fungi</taxon>
        <taxon>Dikarya</taxon>
        <taxon>Ascomycota</taxon>
        <taxon>Pezizomycotina</taxon>
        <taxon>Sordariomycetes</taxon>
        <taxon>Sordariomycetidae</taxon>
        <taxon>Magnaporthales</taxon>
        <taxon>Pyriculariaceae</taxon>
        <taxon>Pyricularia</taxon>
    </lineage>
</organism>
<evidence type="ECO:0000259" key="2">
    <source>
        <dbReference type="Pfam" id="PF20516"/>
    </source>
</evidence>
<dbReference type="Proteomes" id="UP001059893">
    <property type="component" value="Unassembled WGS sequence"/>
</dbReference>
<name>A0ABQ8NXZ7_PYRGI</name>
<feature type="compositionally biased region" description="Polar residues" evidence="1">
    <location>
        <begin position="74"/>
        <end position="87"/>
    </location>
</feature>